<dbReference type="RefSeq" id="XP_056861329.1">
    <property type="nucleotide sequence ID" value="XM_057005349.1"/>
</dbReference>
<dbReference type="AlphaFoldDB" id="A0A9W3DC42"/>
<reference evidence="3" key="2">
    <citation type="submission" date="2025-08" db="UniProtKB">
        <authorList>
            <consortium name="RefSeq"/>
        </authorList>
    </citation>
    <scope>IDENTIFICATION</scope>
    <source>
        <tissue evidence="3">Leaf</tissue>
    </source>
</reference>
<dbReference type="Proteomes" id="UP000504610">
    <property type="component" value="Chromosome 3"/>
</dbReference>
<keyword evidence="2" id="KW-1185">Reference proteome</keyword>
<feature type="coiled-coil region" evidence="1">
    <location>
        <begin position="132"/>
        <end position="166"/>
    </location>
</feature>
<dbReference type="OrthoDB" id="1103923at2759"/>
<protein>
    <submittedName>
        <fullName evidence="3">Uncharacterized protein LOC130509422</fullName>
    </submittedName>
</protein>
<evidence type="ECO:0000313" key="3">
    <source>
        <dbReference type="RefSeq" id="XP_056861329.1"/>
    </source>
</evidence>
<accession>A0A9W3DC42</accession>
<dbReference type="KEGG" id="rsz:130509422"/>
<name>A0A9W3DC42_RAPSA</name>
<dbReference type="GeneID" id="130509422"/>
<keyword evidence="1" id="KW-0175">Coiled coil</keyword>
<organism evidence="2 3">
    <name type="scientific">Raphanus sativus</name>
    <name type="common">Radish</name>
    <name type="synonym">Raphanus raphanistrum var. sativus</name>
    <dbReference type="NCBI Taxonomy" id="3726"/>
    <lineage>
        <taxon>Eukaryota</taxon>
        <taxon>Viridiplantae</taxon>
        <taxon>Streptophyta</taxon>
        <taxon>Embryophyta</taxon>
        <taxon>Tracheophyta</taxon>
        <taxon>Spermatophyta</taxon>
        <taxon>Magnoliopsida</taxon>
        <taxon>eudicotyledons</taxon>
        <taxon>Gunneridae</taxon>
        <taxon>Pentapetalae</taxon>
        <taxon>rosids</taxon>
        <taxon>malvids</taxon>
        <taxon>Brassicales</taxon>
        <taxon>Brassicaceae</taxon>
        <taxon>Brassiceae</taxon>
        <taxon>Raphanus</taxon>
    </lineage>
</organism>
<evidence type="ECO:0000313" key="2">
    <source>
        <dbReference type="Proteomes" id="UP000504610"/>
    </source>
</evidence>
<gene>
    <name evidence="3" type="primary">LOC130509422</name>
</gene>
<evidence type="ECO:0000256" key="1">
    <source>
        <dbReference type="SAM" id="Coils"/>
    </source>
</evidence>
<proteinExistence type="predicted"/>
<reference evidence="2" key="1">
    <citation type="journal article" date="2019" name="Database">
        <title>The radish genome database (RadishGD): an integrated information resource for radish genomics.</title>
        <authorList>
            <person name="Yu H.J."/>
            <person name="Baek S."/>
            <person name="Lee Y.J."/>
            <person name="Cho A."/>
            <person name="Mun J.H."/>
        </authorList>
    </citation>
    <scope>NUCLEOTIDE SEQUENCE [LARGE SCALE GENOMIC DNA]</scope>
    <source>
        <strain evidence="2">cv. WK10039</strain>
    </source>
</reference>
<sequence>MRDFRGKMDSHFPLTSHFSLSSLLSPSSLLSLLFSSIPSFSYHEISSYHLSQMDPWVENQERKEMKKMKKHFDMLQFICDAEHGIPTSCPCGGRIVDEVSTNPTDKDFLPGRRYFTCNEYKNDGFHFRQPWVLGVEEEVRSLRQDVDKMAEEMHKMAEEIAQLKDLLTRK</sequence>